<comment type="caution">
    <text evidence="2">The sequence shown here is derived from an EMBL/GenBank/DDBJ whole genome shotgun (WGS) entry which is preliminary data.</text>
</comment>
<proteinExistence type="predicted"/>
<evidence type="ECO:0000259" key="1">
    <source>
        <dbReference type="Pfam" id="PF22552"/>
    </source>
</evidence>
<dbReference type="Proteomes" id="UP000182486">
    <property type="component" value="Unassembled WGS sequence"/>
</dbReference>
<keyword evidence="3" id="KW-1185">Reference proteome</keyword>
<sequence>MTQDLGRRLPLLPVGDIVILQSGAHYTQVHRDTDELDVEAVSNHHLPAHQQLSAAQQEQLAAAGWTRPAPPATYNWWIRQPAPFSTRDGLRLAERMVAALRDVYGIVSPDTLVEQTDNILD</sequence>
<dbReference type="InterPro" id="IPR054344">
    <property type="entry name" value="TY-Chap_N"/>
</dbReference>
<evidence type="ECO:0000313" key="2">
    <source>
        <dbReference type="EMBL" id="OJF15814.1"/>
    </source>
</evidence>
<dbReference type="AlphaFoldDB" id="A0A1K0GTM3"/>
<feature type="domain" description="TY-Chap N-terminal" evidence="1">
    <location>
        <begin position="2"/>
        <end position="112"/>
    </location>
</feature>
<dbReference type="EMBL" id="MEIA01000011">
    <property type="protein sequence ID" value="OJF15814.1"/>
    <property type="molecule type" value="Genomic_DNA"/>
</dbReference>
<name>A0A1K0GTM3_9ACTN</name>
<gene>
    <name evidence="2" type="ORF">BG844_02595</name>
</gene>
<reference evidence="2 3" key="1">
    <citation type="submission" date="2016-09" db="EMBL/GenBank/DDBJ databases">
        <title>Couchioplanes caeruleus draft genome sequence.</title>
        <authorList>
            <person name="Sheehan J."/>
            <person name="Caffrey P."/>
        </authorList>
    </citation>
    <scope>NUCLEOTIDE SEQUENCE [LARGE SCALE GENOMIC DNA]</scope>
    <source>
        <strain evidence="2 3">DSM 43634</strain>
    </source>
</reference>
<dbReference type="Pfam" id="PF22552">
    <property type="entry name" value="TY-Chap3"/>
    <property type="match status" value="1"/>
</dbReference>
<accession>A0A1K0GTM3</accession>
<organism evidence="2 3">
    <name type="scientific">Couchioplanes caeruleus subsp. caeruleus</name>
    <dbReference type="NCBI Taxonomy" id="56427"/>
    <lineage>
        <taxon>Bacteria</taxon>
        <taxon>Bacillati</taxon>
        <taxon>Actinomycetota</taxon>
        <taxon>Actinomycetes</taxon>
        <taxon>Micromonosporales</taxon>
        <taxon>Micromonosporaceae</taxon>
        <taxon>Couchioplanes</taxon>
    </lineage>
</organism>
<protein>
    <recommendedName>
        <fullName evidence="1">TY-Chap N-terminal domain-containing protein</fullName>
    </recommendedName>
</protein>
<evidence type="ECO:0000313" key="3">
    <source>
        <dbReference type="Proteomes" id="UP000182486"/>
    </source>
</evidence>